<keyword evidence="8" id="KW-0238">DNA-binding</keyword>
<evidence type="ECO:0000313" key="13">
    <source>
        <dbReference type="EMBL" id="KAF6033279.1"/>
    </source>
</evidence>
<dbReference type="PANTHER" id="PTHR24381">
    <property type="entry name" value="ZINC FINGER PROTEIN"/>
    <property type="match status" value="1"/>
</dbReference>
<evidence type="ECO:0000256" key="7">
    <source>
        <dbReference type="ARBA" id="ARBA00023015"/>
    </source>
</evidence>
<evidence type="ECO:0000256" key="9">
    <source>
        <dbReference type="ARBA" id="ARBA00023163"/>
    </source>
</evidence>
<evidence type="ECO:0000256" key="2">
    <source>
        <dbReference type="ARBA" id="ARBA00006991"/>
    </source>
</evidence>
<keyword evidence="6" id="KW-0862">Zinc</keyword>
<keyword evidence="3" id="KW-0479">Metal-binding</keyword>
<dbReference type="AlphaFoldDB" id="A0A7J7K3S7"/>
<dbReference type="PROSITE" id="PS50157">
    <property type="entry name" value="ZINC_FINGER_C2H2_2"/>
    <property type="match status" value="3"/>
</dbReference>
<evidence type="ECO:0000256" key="8">
    <source>
        <dbReference type="ARBA" id="ARBA00023125"/>
    </source>
</evidence>
<evidence type="ECO:0000256" key="5">
    <source>
        <dbReference type="ARBA" id="ARBA00022771"/>
    </source>
</evidence>
<feature type="domain" description="C2H2-type" evidence="12">
    <location>
        <begin position="73"/>
        <end position="100"/>
    </location>
</feature>
<evidence type="ECO:0000256" key="11">
    <source>
        <dbReference type="PROSITE-ProRule" id="PRU00042"/>
    </source>
</evidence>
<comment type="caution">
    <text evidence="13">The sequence shown here is derived from an EMBL/GenBank/DDBJ whole genome shotgun (WGS) entry which is preliminary data.</text>
</comment>
<dbReference type="OrthoDB" id="6365676at2759"/>
<keyword evidence="7" id="KW-0805">Transcription regulation</keyword>
<comment type="subcellular location">
    <subcellularLocation>
        <location evidence="1">Nucleus</location>
    </subcellularLocation>
</comment>
<dbReference type="Gene3D" id="3.30.160.60">
    <property type="entry name" value="Classic Zinc Finger"/>
    <property type="match status" value="3"/>
</dbReference>
<dbReference type="GO" id="GO:0008270">
    <property type="term" value="F:zinc ion binding"/>
    <property type="evidence" value="ECO:0007669"/>
    <property type="project" value="UniProtKB-KW"/>
</dbReference>
<dbReference type="InterPro" id="IPR036236">
    <property type="entry name" value="Znf_C2H2_sf"/>
</dbReference>
<comment type="similarity">
    <text evidence="2">Belongs to the krueppel C2H2-type zinc-finger protein family.</text>
</comment>
<keyword evidence="14" id="KW-1185">Reference proteome</keyword>
<keyword evidence="5 11" id="KW-0863">Zinc-finger</keyword>
<dbReference type="PANTHER" id="PTHR24381:SF393">
    <property type="entry name" value="CHROMATIN-LINKED ADAPTOR FOR MSL PROTEINS, ISOFORM B"/>
    <property type="match status" value="1"/>
</dbReference>
<evidence type="ECO:0000256" key="6">
    <source>
        <dbReference type="ARBA" id="ARBA00022833"/>
    </source>
</evidence>
<feature type="domain" description="C2H2-type" evidence="12">
    <location>
        <begin position="99"/>
        <end position="126"/>
    </location>
</feature>
<organism evidence="13 14">
    <name type="scientific">Bugula neritina</name>
    <name type="common">Brown bryozoan</name>
    <name type="synonym">Sertularia neritina</name>
    <dbReference type="NCBI Taxonomy" id="10212"/>
    <lineage>
        <taxon>Eukaryota</taxon>
        <taxon>Metazoa</taxon>
        <taxon>Spiralia</taxon>
        <taxon>Lophotrochozoa</taxon>
        <taxon>Bryozoa</taxon>
        <taxon>Gymnolaemata</taxon>
        <taxon>Cheilostomatida</taxon>
        <taxon>Flustrina</taxon>
        <taxon>Buguloidea</taxon>
        <taxon>Bugulidae</taxon>
        <taxon>Bugula</taxon>
    </lineage>
</organism>
<dbReference type="GO" id="GO:0000977">
    <property type="term" value="F:RNA polymerase II transcription regulatory region sequence-specific DNA binding"/>
    <property type="evidence" value="ECO:0007669"/>
    <property type="project" value="TreeGrafter"/>
</dbReference>
<dbReference type="Proteomes" id="UP000593567">
    <property type="component" value="Unassembled WGS sequence"/>
</dbReference>
<accession>A0A7J7K3S7</accession>
<name>A0A7J7K3S7_BUGNE</name>
<evidence type="ECO:0000256" key="4">
    <source>
        <dbReference type="ARBA" id="ARBA00022737"/>
    </source>
</evidence>
<evidence type="ECO:0000313" key="14">
    <source>
        <dbReference type="Proteomes" id="UP000593567"/>
    </source>
</evidence>
<dbReference type="EMBL" id="VXIV02001402">
    <property type="protein sequence ID" value="KAF6033279.1"/>
    <property type="molecule type" value="Genomic_DNA"/>
</dbReference>
<feature type="domain" description="C2H2-type" evidence="12">
    <location>
        <begin position="127"/>
        <end position="154"/>
    </location>
</feature>
<evidence type="ECO:0000259" key="12">
    <source>
        <dbReference type="PROSITE" id="PS50157"/>
    </source>
</evidence>
<keyword evidence="4" id="KW-0677">Repeat</keyword>
<dbReference type="PROSITE" id="PS00028">
    <property type="entry name" value="ZINC_FINGER_C2H2_1"/>
    <property type="match status" value="3"/>
</dbReference>
<gene>
    <name evidence="13" type="ORF">EB796_008412</name>
</gene>
<evidence type="ECO:0000256" key="3">
    <source>
        <dbReference type="ARBA" id="ARBA00022723"/>
    </source>
</evidence>
<dbReference type="GO" id="GO:0000981">
    <property type="term" value="F:DNA-binding transcription factor activity, RNA polymerase II-specific"/>
    <property type="evidence" value="ECO:0007669"/>
    <property type="project" value="TreeGrafter"/>
</dbReference>
<dbReference type="SMART" id="SM00355">
    <property type="entry name" value="ZnF_C2H2"/>
    <property type="match status" value="3"/>
</dbReference>
<proteinExistence type="inferred from homology"/>
<keyword evidence="9" id="KW-0804">Transcription</keyword>
<evidence type="ECO:0000256" key="1">
    <source>
        <dbReference type="ARBA" id="ARBA00004123"/>
    </source>
</evidence>
<dbReference type="GO" id="GO:0005634">
    <property type="term" value="C:nucleus"/>
    <property type="evidence" value="ECO:0007669"/>
    <property type="project" value="UniProtKB-SubCell"/>
</dbReference>
<dbReference type="FunFam" id="3.30.160.60:FF:002319">
    <property type="entry name" value="Uncharacterized protein"/>
    <property type="match status" value="1"/>
</dbReference>
<reference evidence="13" key="1">
    <citation type="submission" date="2020-06" db="EMBL/GenBank/DDBJ databases">
        <title>Draft genome of Bugula neritina, a colonial animal packing powerful symbionts and potential medicines.</title>
        <authorList>
            <person name="Rayko M."/>
        </authorList>
    </citation>
    <scope>NUCLEOTIDE SEQUENCE [LARGE SCALE GENOMIC DNA]</scope>
    <source>
        <strain evidence="13">Kwan_BN1</strain>
    </source>
</reference>
<dbReference type="InterPro" id="IPR013087">
    <property type="entry name" value="Znf_C2H2_type"/>
</dbReference>
<dbReference type="FunFam" id="3.30.160.60:FF:001156">
    <property type="entry name" value="Zinc finger protein 407"/>
    <property type="match status" value="1"/>
</dbReference>
<dbReference type="Pfam" id="PF00096">
    <property type="entry name" value="zf-C2H2"/>
    <property type="match status" value="2"/>
</dbReference>
<dbReference type="SUPFAM" id="SSF57667">
    <property type="entry name" value="beta-beta-alpha zinc fingers"/>
    <property type="match status" value="2"/>
</dbReference>
<sequence>MMEENYSGSARLAKDSLLNVNNSSNTHDSNSKTKHVMVHTRGKLNSCTKCDHQCLSECNSDMNNSIDRVEKYYQCNQCDYEFRRKSALTQHMKSHTSNKSCSECGHRFCTEHVLSNHISIHKDEKSFQCSRCDYKCNQKSSLAKHMLTHTGENLINVPDVTINVTKNPALLNIC</sequence>
<evidence type="ECO:0000256" key="10">
    <source>
        <dbReference type="ARBA" id="ARBA00023242"/>
    </source>
</evidence>
<keyword evidence="10" id="KW-0539">Nucleus</keyword>
<protein>
    <recommendedName>
        <fullName evidence="12">C2H2-type domain-containing protein</fullName>
    </recommendedName>
</protein>